<keyword evidence="3" id="KW-1185">Reference proteome</keyword>
<evidence type="ECO:0000313" key="3">
    <source>
        <dbReference type="Proteomes" id="UP001524473"/>
    </source>
</evidence>
<dbReference type="EMBL" id="JANFZH010000022">
    <property type="protein sequence ID" value="MCQ4840328.1"/>
    <property type="molecule type" value="Genomic_DNA"/>
</dbReference>
<evidence type="ECO:0000259" key="1">
    <source>
        <dbReference type="Pfam" id="PF20612"/>
    </source>
</evidence>
<protein>
    <submittedName>
        <fullName evidence="2">SHOCT domain-containing protein</fullName>
    </submittedName>
</protein>
<proteinExistence type="predicted"/>
<feature type="domain" description="SHOCT-like" evidence="1">
    <location>
        <begin position="1"/>
        <end position="52"/>
    </location>
</feature>
<sequence>MSEQEFDREMRYQAAVQIADALLKKGSISEEEYHQIKTKLLEKYRPTLSTLLSGKPLI</sequence>
<dbReference type="Proteomes" id="UP001524473">
    <property type="component" value="Unassembled WGS sequence"/>
</dbReference>
<dbReference type="InterPro" id="IPR046749">
    <property type="entry name" value="SHOCT_2"/>
</dbReference>
<comment type="caution">
    <text evidence="2">The sequence shown here is derived from an EMBL/GenBank/DDBJ whole genome shotgun (WGS) entry which is preliminary data.</text>
</comment>
<dbReference type="Pfam" id="PF20612">
    <property type="entry name" value="SHOCT_2"/>
    <property type="match status" value="1"/>
</dbReference>
<accession>A0ABT1S0I1</accession>
<organism evidence="2 3">
    <name type="scientific">Neglectibacter timonensis</name>
    <dbReference type="NCBI Taxonomy" id="1776382"/>
    <lineage>
        <taxon>Bacteria</taxon>
        <taxon>Bacillati</taxon>
        <taxon>Bacillota</taxon>
        <taxon>Clostridia</taxon>
        <taxon>Eubacteriales</taxon>
        <taxon>Oscillospiraceae</taxon>
        <taxon>Neglectibacter</taxon>
    </lineage>
</organism>
<name>A0ABT1S0I1_9FIRM</name>
<gene>
    <name evidence="2" type="ORF">NE695_10440</name>
</gene>
<dbReference type="RefSeq" id="WP_138262579.1">
    <property type="nucleotide sequence ID" value="NZ_JANFZG010000020.1"/>
</dbReference>
<reference evidence="2 3" key="1">
    <citation type="submission" date="2022-06" db="EMBL/GenBank/DDBJ databases">
        <title>Isolation of gut microbiota from human fecal samples.</title>
        <authorList>
            <person name="Pamer E.G."/>
            <person name="Barat B."/>
            <person name="Waligurski E."/>
            <person name="Medina S."/>
            <person name="Paddock L."/>
            <person name="Mostad J."/>
        </authorList>
    </citation>
    <scope>NUCLEOTIDE SEQUENCE [LARGE SCALE GENOMIC DNA]</scope>
    <source>
        <strain evidence="2 3">DFI.9.73</strain>
    </source>
</reference>
<evidence type="ECO:0000313" key="2">
    <source>
        <dbReference type="EMBL" id="MCQ4840328.1"/>
    </source>
</evidence>